<dbReference type="Proteomes" id="UP001334084">
    <property type="component" value="Chromosome 3"/>
</dbReference>
<dbReference type="RefSeq" id="XP_065329309.1">
    <property type="nucleotide sequence ID" value="XM_065473237.1"/>
</dbReference>
<gene>
    <name evidence="1" type="ORF">VNE69_03373</name>
</gene>
<accession>A0AAX4JB04</accession>
<name>A0AAX4JB04_9MICR</name>
<proteinExistence type="predicted"/>
<evidence type="ECO:0000313" key="2">
    <source>
        <dbReference type="Proteomes" id="UP001334084"/>
    </source>
</evidence>
<keyword evidence="2" id="KW-1185">Reference proteome</keyword>
<dbReference type="AlphaFoldDB" id="A0AAX4JB04"/>
<reference evidence="1" key="1">
    <citation type="journal article" date="2024" name="BMC Genomics">
        <title>Functional annotation of a divergent genome using sequence and structure-based similarity.</title>
        <authorList>
            <person name="Svedberg D."/>
            <person name="Winiger R.R."/>
            <person name="Berg A."/>
            <person name="Sharma H."/>
            <person name="Tellgren-Roth C."/>
            <person name="Debrunner-Vossbrinck B.A."/>
            <person name="Vossbrinck C.R."/>
            <person name="Barandun J."/>
        </authorList>
    </citation>
    <scope>NUCLEOTIDE SEQUENCE</scope>
    <source>
        <strain evidence="1">Illinois isolate</strain>
    </source>
</reference>
<dbReference type="KEGG" id="vnx:VNE69_03373"/>
<dbReference type="EMBL" id="CP142728">
    <property type="protein sequence ID" value="WUR03164.1"/>
    <property type="molecule type" value="Genomic_DNA"/>
</dbReference>
<dbReference type="GeneID" id="90540969"/>
<sequence length="515" mass="61577">MKVIKYIIFISLIRATFDIFNNFKSVMFNKIDGGDFITIDKNKKNEIEFFNYIDETKHLRPLIFNRINMNCSLSNKKTLLLCLAKKVLNKKRECFENVILVYSKTDFILNRNMEYIIETIKEINLERKKRNDKNEFFFEHIIEDTNLLYNGYHQNQKNEKLIENNYTNQQFYVKKNGNLKIWQSDKNILELTIKLFNIFELTDVYKLKEFDNITCLNTRIELCHNYLCYMKENKECFGIKIEKSTIVFEYMGIQNIYIINLQLKKNDTRINITQKCFNTFQTFLEFIKKQRKSYFSEVELCYRLLESNNLVEEIIQKILNNNESALRLVFINICANIEIIELSNLKDHINEKNELDKILEQNNIKDMARIIMKILKNIDTEFSLIIKSGLFIETENVLNEYNKSSCELIKNLRQIGSGIIKRNFEYFFTAVKIKKTYFNLSQIFSRAKLEKKTVEDAIFKTWFSIFQITSLISGVQRTFNIEDKKLSINDKLPHWFTEDINRLNEFNEAILAEFK</sequence>
<evidence type="ECO:0000313" key="1">
    <source>
        <dbReference type="EMBL" id="WUR03164.1"/>
    </source>
</evidence>
<protein>
    <submittedName>
        <fullName evidence="1">Uncharacterized protein</fullName>
    </submittedName>
</protein>
<organism evidence="1 2">
    <name type="scientific">Vairimorpha necatrix</name>
    <dbReference type="NCBI Taxonomy" id="6039"/>
    <lineage>
        <taxon>Eukaryota</taxon>
        <taxon>Fungi</taxon>
        <taxon>Fungi incertae sedis</taxon>
        <taxon>Microsporidia</taxon>
        <taxon>Nosematidae</taxon>
        <taxon>Vairimorpha</taxon>
    </lineage>
</organism>